<dbReference type="RefSeq" id="XP_065676464.1">
    <property type="nucleotide sequence ID" value="XM_065820392.1"/>
</dbReference>
<protein>
    <submittedName>
        <fullName evidence="3">Uncharacterized protein LOC136092352</fullName>
    </submittedName>
</protein>
<dbReference type="Proteomes" id="UP001652625">
    <property type="component" value="Chromosome 15"/>
</dbReference>
<feature type="transmembrane region" description="Helical" evidence="1">
    <location>
        <begin position="116"/>
        <end position="138"/>
    </location>
</feature>
<reference evidence="3" key="1">
    <citation type="submission" date="2025-08" db="UniProtKB">
        <authorList>
            <consortium name="RefSeq"/>
        </authorList>
    </citation>
    <scope>IDENTIFICATION</scope>
</reference>
<accession>A0ABM4DPI2</accession>
<keyword evidence="1" id="KW-1133">Transmembrane helix</keyword>
<organism evidence="2 3">
    <name type="scientific">Hydra vulgaris</name>
    <name type="common">Hydra</name>
    <name type="synonym">Hydra attenuata</name>
    <dbReference type="NCBI Taxonomy" id="6087"/>
    <lineage>
        <taxon>Eukaryota</taxon>
        <taxon>Metazoa</taxon>
        <taxon>Cnidaria</taxon>
        <taxon>Hydrozoa</taxon>
        <taxon>Hydroidolina</taxon>
        <taxon>Anthoathecata</taxon>
        <taxon>Aplanulata</taxon>
        <taxon>Hydridae</taxon>
        <taxon>Hydra</taxon>
    </lineage>
</organism>
<evidence type="ECO:0000256" key="1">
    <source>
        <dbReference type="SAM" id="Phobius"/>
    </source>
</evidence>
<feature type="transmembrane region" description="Helical" evidence="1">
    <location>
        <begin position="200"/>
        <end position="217"/>
    </location>
</feature>
<evidence type="ECO:0000313" key="2">
    <source>
        <dbReference type="Proteomes" id="UP001652625"/>
    </source>
</evidence>
<keyword evidence="1" id="KW-0472">Membrane</keyword>
<gene>
    <name evidence="3" type="primary">LOC136092352</name>
</gene>
<feature type="transmembrane region" description="Helical" evidence="1">
    <location>
        <begin position="92"/>
        <end position="110"/>
    </location>
</feature>
<feature type="transmembrane region" description="Helical" evidence="1">
    <location>
        <begin position="7"/>
        <end position="28"/>
    </location>
</feature>
<feature type="transmembrane region" description="Helical" evidence="1">
    <location>
        <begin position="58"/>
        <end position="80"/>
    </location>
</feature>
<sequence>MARRTKQIVAIIFTSLIFIIHLVFNGLAGAGDNNLFPTSVGNISNEFSLEITPESKTFSIWGVIFTYQALWIIYAISTIFRNSNANKILSTKFFVFFNLAVITLTVWLFVWCVKSIVGSFVVLVIGQIFLDLTLYFAFTDFYEFTSTQSNLTENKWDLWAHRILVQNGILFYGTWTTVASLINTGIFLKYELEVKSQTASLVGLSILAFLILAWFILENFVLTAYTGYTFTAYIVLIWAFTGIHIGVWNKNTPVAVFNCVLLVFSCLFLVARIVILIVRNSKKASYETIGYDAKQGAVRT</sequence>
<feature type="transmembrane region" description="Helical" evidence="1">
    <location>
        <begin position="169"/>
        <end position="188"/>
    </location>
</feature>
<dbReference type="PANTHER" id="PTHR33802:SF1">
    <property type="entry name" value="XK-RELATED PROTEIN"/>
    <property type="match status" value="1"/>
</dbReference>
<keyword evidence="2" id="KW-1185">Reference proteome</keyword>
<dbReference type="PANTHER" id="PTHR33802">
    <property type="entry name" value="SI:CH211-161H7.5-RELATED"/>
    <property type="match status" value="1"/>
</dbReference>
<name>A0ABM4DPI2_HYDVU</name>
<feature type="transmembrane region" description="Helical" evidence="1">
    <location>
        <begin position="229"/>
        <end position="248"/>
    </location>
</feature>
<dbReference type="GeneID" id="136092352"/>
<feature type="transmembrane region" description="Helical" evidence="1">
    <location>
        <begin position="254"/>
        <end position="278"/>
    </location>
</feature>
<keyword evidence="1" id="KW-0812">Transmembrane</keyword>
<proteinExistence type="predicted"/>
<evidence type="ECO:0000313" key="3">
    <source>
        <dbReference type="RefSeq" id="XP_065676464.1"/>
    </source>
</evidence>